<keyword evidence="2" id="KW-0408">Iron</keyword>
<evidence type="ECO:0000256" key="2">
    <source>
        <dbReference type="ARBA" id="ARBA00023004"/>
    </source>
</evidence>
<reference evidence="5" key="1">
    <citation type="journal article" date="2014" name="Front. Microbiol.">
        <title>High frequency of phylogenetically diverse reductive dehalogenase-homologous genes in deep subseafloor sedimentary metagenomes.</title>
        <authorList>
            <person name="Kawai M."/>
            <person name="Futagami T."/>
            <person name="Toyoda A."/>
            <person name="Takaki Y."/>
            <person name="Nishi S."/>
            <person name="Hori S."/>
            <person name="Arai W."/>
            <person name="Tsubouchi T."/>
            <person name="Morono Y."/>
            <person name="Uchiyama I."/>
            <person name="Ito T."/>
            <person name="Fujiyama A."/>
            <person name="Inagaki F."/>
            <person name="Takami H."/>
        </authorList>
    </citation>
    <scope>NUCLEOTIDE SEQUENCE</scope>
    <source>
        <strain evidence="5">Expedition CK06-06</strain>
    </source>
</reference>
<dbReference type="GO" id="GO:0016114">
    <property type="term" value="P:terpenoid biosynthetic process"/>
    <property type="evidence" value="ECO:0007669"/>
    <property type="project" value="InterPro"/>
</dbReference>
<dbReference type="GO" id="GO:0046872">
    <property type="term" value="F:metal ion binding"/>
    <property type="evidence" value="ECO:0007669"/>
    <property type="project" value="UniProtKB-KW"/>
</dbReference>
<accession>X1AE49</accession>
<dbReference type="SUPFAM" id="SSF56014">
    <property type="entry name" value="Nitrite and sulphite reductase 4Fe-4S domain-like"/>
    <property type="match status" value="1"/>
</dbReference>
<feature type="non-terminal residue" evidence="5">
    <location>
        <position position="1"/>
    </location>
</feature>
<keyword evidence="1" id="KW-0479">Metal-binding</keyword>
<feature type="domain" description="IspG C-terminal" evidence="4">
    <location>
        <begin position="2"/>
        <end position="69"/>
    </location>
</feature>
<dbReference type="InterPro" id="IPR045854">
    <property type="entry name" value="NO2/SO3_Rdtase_4Fe4S_sf"/>
</dbReference>
<gene>
    <name evidence="5" type="ORF">S01H4_25953</name>
</gene>
<dbReference type="Pfam" id="PF26540">
    <property type="entry name" value="GcpE_C"/>
    <property type="match status" value="1"/>
</dbReference>
<dbReference type="GO" id="GO:0051536">
    <property type="term" value="F:iron-sulfur cluster binding"/>
    <property type="evidence" value="ECO:0007669"/>
    <property type="project" value="UniProtKB-KW"/>
</dbReference>
<evidence type="ECO:0000259" key="4">
    <source>
        <dbReference type="Pfam" id="PF26540"/>
    </source>
</evidence>
<dbReference type="AlphaFoldDB" id="X1AE49"/>
<proteinExistence type="predicted"/>
<name>X1AE49_9ZZZZ</name>
<keyword evidence="3" id="KW-0411">Iron-sulfur</keyword>
<dbReference type="GO" id="GO:0019288">
    <property type="term" value="P:isopentenyl diphosphate biosynthetic process, methylerythritol 4-phosphate pathway"/>
    <property type="evidence" value="ECO:0007669"/>
    <property type="project" value="TreeGrafter"/>
</dbReference>
<dbReference type="PANTHER" id="PTHR30454:SF0">
    <property type="entry name" value="4-HYDROXY-3-METHYLBUT-2-EN-1-YL DIPHOSPHATE SYNTHASE (FERREDOXIN), CHLOROPLASTIC"/>
    <property type="match status" value="1"/>
</dbReference>
<comment type="caution">
    <text evidence="5">The sequence shown here is derived from an EMBL/GenBank/DDBJ whole genome shotgun (WGS) entry which is preliminary data.</text>
</comment>
<protein>
    <recommendedName>
        <fullName evidence="4">IspG C-terminal domain-containing protein</fullName>
    </recommendedName>
</protein>
<sequence>GEVEERLVKIDKPIKVAVMGCVVNGPGEAKDADIGIACGKGRAVLFKKGKKVKTIKEKDFVEVLMGEVERF</sequence>
<dbReference type="GO" id="GO:0046429">
    <property type="term" value="F:4-hydroxy-3-methylbut-2-en-1-yl diphosphate synthase activity (ferredoxin)"/>
    <property type="evidence" value="ECO:0007669"/>
    <property type="project" value="InterPro"/>
</dbReference>
<evidence type="ECO:0000256" key="1">
    <source>
        <dbReference type="ARBA" id="ARBA00022723"/>
    </source>
</evidence>
<evidence type="ECO:0000313" key="5">
    <source>
        <dbReference type="EMBL" id="GAG80880.1"/>
    </source>
</evidence>
<dbReference type="Gene3D" id="3.30.413.10">
    <property type="entry name" value="Sulfite Reductase Hemoprotein, domain 1"/>
    <property type="match status" value="1"/>
</dbReference>
<dbReference type="InterPro" id="IPR058579">
    <property type="entry name" value="IspG_C"/>
</dbReference>
<organism evidence="5">
    <name type="scientific">marine sediment metagenome</name>
    <dbReference type="NCBI Taxonomy" id="412755"/>
    <lineage>
        <taxon>unclassified sequences</taxon>
        <taxon>metagenomes</taxon>
        <taxon>ecological metagenomes</taxon>
    </lineage>
</organism>
<dbReference type="EMBL" id="BART01012430">
    <property type="protein sequence ID" value="GAG80880.1"/>
    <property type="molecule type" value="Genomic_DNA"/>
</dbReference>
<dbReference type="PANTHER" id="PTHR30454">
    <property type="entry name" value="4-HYDROXY-3-METHYLBUT-2-EN-1-YL DIPHOSPHATE SYNTHASE"/>
    <property type="match status" value="1"/>
</dbReference>
<evidence type="ECO:0000256" key="3">
    <source>
        <dbReference type="ARBA" id="ARBA00023014"/>
    </source>
</evidence>
<dbReference type="InterPro" id="IPR004588">
    <property type="entry name" value="IspG_bac-typ"/>
</dbReference>